<dbReference type="OrthoDB" id="414075at2759"/>
<dbReference type="InterPro" id="IPR036397">
    <property type="entry name" value="RNaseH_sf"/>
</dbReference>
<dbReference type="AlphaFoldDB" id="A0A6I9RUW5"/>
<dbReference type="RefSeq" id="XP_010932706.1">
    <property type="nucleotide sequence ID" value="XM_010934404.1"/>
</dbReference>
<gene>
    <name evidence="2" type="primary">LOC105053304</name>
</gene>
<name>A0A6I9RUW5_ELAGV</name>
<dbReference type="GeneID" id="105053304"/>
<dbReference type="PANTHER" id="PTHR10797">
    <property type="entry name" value="CCR4-NOT TRANSCRIPTION COMPLEX SUBUNIT"/>
    <property type="match status" value="1"/>
</dbReference>
<evidence type="ECO:0000313" key="2">
    <source>
        <dbReference type="RefSeq" id="XP_010932706.1"/>
    </source>
</evidence>
<keyword evidence="1" id="KW-1185">Reference proteome</keyword>
<dbReference type="Proteomes" id="UP000504607">
    <property type="component" value="Chromosome 10"/>
</dbReference>
<dbReference type="InterPro" id="IPR039637">
    <property type="entry name" value="CNOT7/CNOT8/Pop2"/>
</dbReference>
<dbReference type="InterPro" id="IPR012337">
    <property type="entry name" value="RNaseH-like_sf"/>
</dbReference>
<sequence>MSGPTDRISHDITVRELGANNRHEEFALIRDIVETLIHHVAVVVQYPGVVTRRVGTFDSTADYDYQTLRDNVNLLRPIQIGLTFPDAAGDLPRFPPGGGCPCVWQFNLREFDVDADIADPDAVELLRGYGVDFAKQREQGIGACDFGEFLMSTGAVLKGSDVEWITFDGGYDIGFLLRILTGRVLPETREEFFELVNIFFPTLYDVKHLSTFCDDDPGLVQVAELLGVENVGVCRQAGGDSLLTARVFRKTKERYFAGSND</sequence>
<dbReference type="InParanoid" id="A0A6I9RUW5"/>
<dbReference type="GO" id="GO:0003676">
    <property type="term" value="F:nucleic acid binding"/>
    <property type="evidence" value="ECO:0007669"/>
    <property type="project" value="InterPro"/>
</dbReference>
<dbReference type="GO" id="GO:0030014">
    <property type="term" value="C:CCR4-NOT complex"/>
    <property type="evidence" value="ECO:0007669"/>
    <property type="project" value="InterPro"/>
</dbReference>
<dbReference type="SUPFAM" id="SSF53098">
    <property type="entry name" value="Ribonuclease H-like"/>
    <property type="match status" value="1"/>
</dbReference>
<proteinExistence type="predicted"/>
<reference evidence="2" key="1">
    <citation type="submission" date="2025-08" db="UniProtKB">
        <authorList>
            <consortium name="RefSeq"/>
        </authorList>
    </citation>
    <scope>IDENTIFICATION</scope>
</reference>
<organism evidence="1 2">
    <name type="scientific">Elaeis guineensis var. tenera</name>
    <name type="common">Oil palm</name>
    <dbReference type="NCBI Taxonomy" id="51953"/>
    <lineage>
        <taxon>Eukaryota</taxon>
        <taxon>Viridiplantae</taxon>
        <taxon>Streptophyta</taxon>
        <taxon>Embryophyta</taxon>
        <taxon>Tracheophyta</taxon>
        <taxon>Spermatophyta</taxon>
        <taxon>Magnoliopsida</taxon>
        <taxon>Liliopsida</taxon>
        <taxon>Arecaceae</taxon>
        <taxon>Arecoideae</taxon>
        <taxon>Cocoseae</taxon>
        <taxon>Elaeidinae</taxon>
        <taxon>Elaeis</taxon>
    </lineage>
</organism>
<dbReference type="KEGG" id="egu:105053304"/>
<dbReference type="Gene3D" id="3.30.420.10">
    <property type="entry name" value="Ribonuclease H-like superfamily/Ribonuclease H"/>
    <property type="match status" value="1"/>
</dbReference>
<accession>A0A6I9RUW5</accession>
<dbReference type="GO" id="GO:0004535">
    <property type="term" value="F:poly(A)-specific ribonuclease activity"/>
    <property type="evidence" value="ECO:0007669"/>
    <property type="project" value="InterPro"/>
</dbReference>
<evidence type="ECO:0000313" key="1">
    <source>
        <dbReference type="Proteomes" id="UP000504607"/>
    </source>
</evidence>
<protein>
    <submittedName>
        <fullName evidence="2">Probable CCR4-associated factor 1 homolog 6</fullName>
    </submittedName>
</protein>